<dbReference type="Pfam" id="PF02195">
    <property type="entry name" value="ParB_N"/>
    <property type="match status" value="1"/>
</dbReference>
<proteinExistence type="inferred from homology"/>
<name>A0A6M8HVA6_9PROT</name>
<dbReference type="EMBL" id="CP053708">
    <property type="protein sequence ID" value="QKE92240.1"/>
    <property type="molecule type" value="Genomic_DNA"/>
</dbReference>
<dbReference type="SMART" id="SM00470">
    <property type="entry name" value="ParB"/>
    <property type="match status" value="1"/>
</dbReference>
<keyword evidence="7" id="KW-1185">Reference proteome</keyword>
<dbReference type="GO" id="GO:0005694">
    <property type="term" value="C:chromosome"/>
    <property type="evidence" value="ECO:0007669"/>
    <property type="project" value="TreeGrafter"/>
</dbReference>
<dbReference type="Gene3D" id="1.10.10.2830">
    <property type="match status" value="1"/>
</dbReference>
<evidence type="ECO:0000256" key="3">
    <source>
        <dbReference type="ARBA" id="ARBA00023125"/>
    </source>
</evidence>
<evidence type="ECO:0000256" key="2">
    <source>
        <dbReference type="ARBA" id="ARBA00022829"/>
    </source>
</evidence>
<sequence>MSAKKDAHAPRLGRGLAALLGDNLASTQGSVSGGSINTLPVELLEPGAFQPRQVMEQEPLEELADSIRSRGILQPILARVHPDDPSRYQIIAGERRWRAAQLVGLHEVPVHIRALTDADAMAASLVENLQRRDLNAIEEAEGLQRLMGEFSMTQEELAGAVGKSRSHVANTMRLLQLPLSVRRDVMKGDLSAGHARALIGHPDPAKAAMAVIAKRLTVRQTEALAQAHITAARIAPATARTPVNQREGKDPEIDALERDLREKLGLRVEVQFNGRGGQLRIHYETLDQLDGVLRLLNG</sequence>
<keyword evidence="2" id="KW-0159">Chromosome partition</keyword>
<dbReference type="FunFam" id="1.10.10.2830:FF:000001">
    <property type="entry name" value="Chromosome partitioning protein ParB"/>
    <property type="match status" value="1"/>
</dbReference>
<organism evidence="6 7">
    <name type="scientific">Lichenicola cladoniae</name>
    <dbReference type="NCBI Taxonomy" id="1484109"/>
    <lineage>
        <taxon>Bacteria</taxon>
        <taxon>Pseudomonadati</taxon>
        <taxon>Pseudomonadota</taxon>
        <taxon>Alphaproteobacteria</taxon>
        <taxon>Acetobacterales</taxon>
        <taxon>Acetobacteraceae</taxon>
        <taxon>Lichenicola</taxon>
    </lineage>
</organism>
<dbReference type="Proteomes" id="UP000500767">
    <property type="component" value="Chromosome"/>
</dbReference>
<feature type="domain" description="ParB-like N-terminal" evidence="5">
    <location>
        <begin position="37"/>
        <end position="129"/>
    </location>
</feature>
<dbReference type="InterPro" id="IPR004437">
    <property type="entry name" value="ParB/RepB/Spo0J"/>
</dbReference>
<dbReference type="GO" id="GO:0045881">
    <property type="term" value="P:positive regulation of sporulation resulting in formation of a cellular spore"/>
    <property type="evidence" value="ECO:0007669"/>
    <property type="project" value="TreeGrafter"/>
</dbReference>
<dbReference type="FunFam" id="3.90.1530.30:FF:000001">
    <property type="entry name" value="Chromosome partitioning protein ParB"/>
    <property type="match status" value="1"/>
</dbReference>
<keyword evidence="3" id="KW-0238">DNA-binding</keyword>
<dbReference type="NCBIfam" id="TIGR00180">
    <property type="entry name" value="parB_part"/>
    <property type="match status" value="1"/>
</dbReference>
<reference evidence="6 7" key="1">
    <citation type="journal article" date="2014" name="World J. Microbiol. Biotechnol.">
        <title>Biodiversity and physiological characteristics of Antarctic and Arctic lichens-associated bacteria.</title>
        <authorList>
            <person name="Lee Y.M."/>
            <person name="Kim E.H."/>
            <person name="Lee H.K."/>
            <person name="Hong S.G."/>
        </authorList>
    </citation>
    <scope>NUCLEOTIDE SEQUENCE [LARGE SCALE GENOMIC DNA]</scope>
    <source>
        <strain evidence="6 7">PAMC 26569</strain>
    </source>
</reference>
<dbReference type="SUPFAM" id="SSF110849">
    <property type="entry name" value="ParB/Sulfiredoxin"/>
    <property type="match status" value="1"/>
</dbReference>
<comment type="function">
    <text evidence="4">Involved in chromosome partition. Localize to both poles of the predivisional cell following completion of DNA replication. Binds to the DNA origin of replication.</text>
</comment>
<evidence type="ECO:0000259" key="5">
    <source>
        <dbReference type="SMART" id="SM00470"/>
    </source>
</evidence>
<dbReference type="GO" id="GO:0003677">
    <property type="term" value="F:DNA binding"/>
    <property type="evidence" value="ECO:0007669"/>
    <property type="project" value="UniProtKB-KW"/>
</dbReference>
<protein>
    <submittedName>
        <fullName evidence="6">ParB/RepB/Spo0J family partition protein</fullName>
    </submittedName>
</protein>
<dbReference type="Gene3D" id="3.90.1530.30">
    <property type="match status" value="1"/>
</dbReference>
<evidence type="ECO:0000256" key="1">
    <source>
        <dbReference type="ARBA" id="ARBA00006295"/>
    </source>
</evidence>
<dbReference type="InterPro" id="IPR003115">
    <property type="entry name" value="ParB_N"/>
</dbReference>
<dbReference type="PANTHER" id="PTHR33375">
    <property type="entry name" value="CHROMOSOME-PARTITIONING PROTEIN PARB-RELATED"/>
    <property type="match status" value="1"/>
</dbReference>
<dbReference type="RefSeq" id="WP_171836922.1">
    <property type="nucleotide sequence ID" value="NZ_CP053708.1"/>
</dbReference>
<dbReference type="KEGG" id="lck:HN018_21355"/>
<dbReference type="Pfam" id="PF17762">
    <property type="entry name" value="HTH_ParB"/>
    <property type="match status" value="1"/>
</dbReference>
<dbReference type="GO" id="GO:0007059">
    <property type="term" value="P:chromosome segregation"/>
    <property type="evidence" value="ECO:0007669"/>
    <property type="project" value="UniProtKB-KW"/>
</dbReference>
<accession>A0A6M8HVA6</accession>
<evidence type="ECO:0000313" key="6">
    <source>
        <dbReference type="EMBL" id="QKE92240.1"/>
    </source>
</evidence>
<evidence type="ECO:0000256" key="4">
    <source>
        <dbReference type="ARBA" id="ARBA00025472"/>
    </source>
</evidence>
<dbReference type="InterPro" id="IPR041468">
    <property type="entry name" value="HTH_ParB/Spo0J"/>
</dbReference>
<dbReference type="InterPro" id="IPR036086">
    <property type="entry name" value="ParB/Sulfiredoxin_sf"/>
</dbReference>
<dbReference type="InterPro" id="IPR050336">
    <property type="entry name" value="Chromosome_partition/occlusion"/>
</dbReference>
<evidence type="ECO:0000313" key="7">
    <source>
        <dbReference type="Proteomes" id="UP000500767"/>
    </source>
</evidence>
<comment type="similarity">
    <text evidence="1">Belongs to the ParB family.</text>
</comment>
<gene>
    <name evidence="6" type="ORF">HN018_21355</name>
</gene>
<dbReference type="PANTHER" id="PTHR33375:SF1">
    <property type="entry name" value="CHROMOSOME-PARTITIONING PROTEIN PARB-RELATED"/>
    <property type="match status" value="1"/>
</dbReference>
<dbReference type="AlphaFoldDB" id="A0A6M8HVA6"/>
<dbReference type="Pfam" id="PF23552">
    <property type="entry name" value="ParB_C"/>
    <property type="match status" value="1"/>
</dbReference>
<dbReference type="CDD" id="cd16393">
    <property type="entry name" value="SPO0J_N"/>
    <property type="match status" value="1"/>
</dbReference>
<dbReference type="InterPro" id="IPR057240">
    <property type="entry name" value="ParB_dimer_C"/>
</dbReference>